<evidence type="ECO:0000256" key="3">
    <source>
        <dbReference type="ARBA" id="ARBA00022729"/>
    </source>
</evidence>
<dbReference type="AlphaFoldDB" id="A0A919S235"/>
<dbReference type="PROSITE" id="PS51257">
    <property type="entry name" value="PROKAR_LIPOPROTEIN"/>
    <property type="match status" value="1"/>
</dbReference>
<name>A0A919S235_9CLOT</name>
<proteinExistence type="inferred from homology"/>
<dbReference type="GO" id="GO:0030001">
    <property type="term" value="P:metal ion transport"/>
    <property type="evidence" value="ECO:0007669"/>
    <property type="project" value="InterPro"/>
</dbReference>
<keyword evidence="2 4" id="KW-0813">Transport</keyword>
<organism evidence="5 6">
    <name type="scientific">Clostridium polyendosporum</name>
    <dbReference type="NCBI Taxonomy" id="69208"/>
    <lineage>
        <taxon>Bacteria</taxon>
        <taxon>Bacillati</taxon>
        <taxon>Bacillota</taxon>
        <taxon>Clostridia</taxon>
        <taxon>Eubacteriales</taxon>
        <taxon>Clostridiaceae</taxon>
        <taxon>Clostridium</taxon>
    </lineage>
</organism>
<reference evidence="5" key="1">
    <citation type="submission" date="2021-03" db="EMBL/GenBank/DDBJ databases">
        <title>Taxonomic study of Clostridium polyendosporum from meadow-gley soil under rice.</title>
        <authorList>
            <person name="Kobayashi H."/>
            <person name="Tanizawa Y."/>
            <person name="Yagura M."/>
        </authorList>
    </citation>
    <scope>NUCLEOTIDE SEQUENCE</scope>
    <source>
        <strain evidence="5">JCM 30710</strain>
    </source>
</reference>
<keyword evidence="6" id="KW-1185">Reference proteome</keyword>
<dbReference type="InterPro" id="IPR006129">
    <property type="entry name" value="AdhesinB"/>
</dbReference>
<protein>
    <submittedName>
        <fullName evidence="5">ABC transporter substrate-binding protein</fullName>
    </submittedName>
</protein>
<dbReference type="InterPro" id="IPR006128">
    <property type="entry name" value="Lipoprotein_PsaA-like"/>
</dbReference>
<dbReference type="InterPro" id="IPR006127">
    <property type="entry name" value="ZnuA-like"/>
</dbReference>
<comment type="similarity">
    <text evidence="1 4">Belongs to the bacterial solute-binding protein 9 family.</text>
</comment>
<dbReference type="PRINTS" id="PR00690">
    <property type="entry name" value="ADHESNFAMILY"/>
</dbReference>
<evidence type="ECO:0000256" key="1">
    <source>
        <dbReference type="ARBA" id="ARBA00011028"/>
    </source>
</evidence>
<evidence type="ECO:0000313" key="5">
    <source>
        <dbReference type="EMBL" id="GIM29183.1"/>
    </source>
</evidence>
<gene>
    <name evidence="5" type="ORF">CPJCM30710_18490</name>
</gene>
<keyword evidence="3" id="KW-0732">Signal</keyword>
<dbReference type="InterPro" id="IPR050492">
    <property type="entry name" value="Bact_metal-bind_prot9"/>
</dbReference>
<dbReference type="EMBL" id="BOPZ01000014">
    <property type="protein sequence ID" value="GIM29183.1"/>
    <property type="molecule type" value="Genomic_DNA"/>
</dbReference>
<evidence type="ECO:0000256" key="2">
    <source>
        <dbReference type="ARBA" id="ARBA00022448"/>
    </source>
</evidence>
<dbReference type="SUPFAM" id="SSF53807">
    <property type="entry name" value="Helical backbone' metal receptor"/>
    <property type="match status" value="1"/>
</dbReference>
<dbReference type="PANTHER" id="PTHR42953">
    <property type="entry name" value="HIGH-AFFINITY ZINC UPTAKE SYSTEM PROTEIN ZNUA-RELATED"/>
    <property type="match status" value="1"/>
</dbReference>
<dbReference type="PRINTS" id="PR00691">
    <property type="entry name" value="ADHESINB"/>
</dbReference>
<dbReference type="Proteomes" id="UP000679179">
    <property type="component" value="Unassembled WGS sequence"/>
</dbReference>
<comment type="caution">
    <text evidence="5">The sequence shown here is derived from an EMBL/GenBank/DDBJ whole genome shotgun (WGS) entry which is preliminary data.</text>
</comment>
<dbReference type="GO" id="GO:0007155">
    <property type="term" value="P:cell adhesion"/>
    <property type="evidence" value="ECO:0007669"/>
    <property type="project" value="InterPro"/>
</dbReference>
<dbReference type="RefSeq" id="WP_212903889.1">
    <property type="nucleotide sequence ID" value="NZ_BOPZ01000014.1"/>
</dbReference>
<evidence type="ECO:0000313" key="6">
    <source>
        <dbReference type="Proteomes" id="UP000679179"/>
    </source>
</evidence>
<accession>A0A919S235</accession>
<dbReference type="GO" id="GO:0046872">
    <property type="term" value="F:metal ion binding"/>
    <property type="evidence" value="ECO:0007669"/>
    <property type="project" value="InterPro"/>
</dbReference>
<dbReference type="Pfam" id="PF01297">
    <property type="entry name" value="ZnuA"/>
    <property type="match status" value="1"/>
</dbReference>
<dbReference type="Gene3D" id="3.40.50.1980">
    <property type="entry name" value="Nitrogenase molybdenum iron protein domain"/>
    <property type="match status" value="2"/>
</dbReference>
<evidence type="ECO:0000256" key="4">
    <source>
        <dbReference type="RuleBase" id="RU003512"/>
    </source>
</evidence>
<sequence length="293" mass="33497">MIRKIITLMCSLTLLTGVVGCTKQDKEEESGKIKIMVSINPLKEFAQAVGKELVEVDTLVPEGMEPHDFEPKSKDLVQLNKSDIFVYNGLGMEEWLDKVLSTIQDKDRIKIVDSSKGASTITTEGKIDPHLWLSLKQAKNQAANIKDALIKIDEKNKEQYEGNFNEFASRLDTLYYENEQRFNKLKNRDFVTGHEAFGYLCRDFNLTQKSVEDVFAEGEVTPQKFKDLVQFSKENKIETIFMEEFASPKVSETLAKEVGAKVEKIYTIESKEDGRDYVESMKYNLDVVYNSLK</sequence>
<dbReference type="PANTHER" id="PTHR42953:SF3">
    <property type="entry name" value="HIGH-AFFINITY ZINC UPTAKE SYSTEM PROTEIN ZNUA"/>
    <property type="match status" value="1"/>
</dbReference>